<comment type="caution">
    <text evidence="11">The sequence shown here is derived from an EMBL/GenBank/DDBJ whole genome shotgun (WGS) entry which is preliminary data.</text>
</comment>
<dbReference type="Pfam" id="PF01370">
    <property type="entry name" value="Epimerase"/>
    <property type="match status" value="1"/>
</dbReference>
<dbReference type="GO" id="GO:0045552">
    <property type="term" value="F:dihydroflavanol 4-reductase activity"/>
    <property type="evidence" value="ECO:0007669"/>
    <property type="project" value="UniProtKB-EC"/>
</dbReference>
<name>A0A565C1Y5_9BRAS</name>
<dbReference type="AlphaFoldDB" id="A0A565C1Y5"/>
<keyword evidence="2" id="KW-0560">Oxidoreductase</keyword>
<gene>
    <name evidence="11" type="ORF">ANE_LOCUS18041</name>
</gene>
<dbReference type="SUPFAM" id="SSF51735">
    <property type="entry name" value="NAD(P)-binding Rossmann-fold domains"/>
    <property type="match status" value="1"/>
</dbReference>
<dbReference type="Gene3D" id="3.40.50.720">
    <property type="entry name" value="NAD(P)-binding Rossmann-like Domain"/>
    <property type="match status" value="2"/>
</dbReference>
<protein>
    <recommendedName>
        <fullName evidence="7">Flavanone 4-reductase</fullName>
        <ecNumber evidence="6">1.1.1.219</ecNumber>
        <ecNumber evidence="5">1.1.1.234</ecNumber>
    </recommendedName>
</protein>
<evidence type="ECO:0000256" key="1">
    <source>
        <dbReference type="ARBA" id="ARBA00022857"/>
    </source>
</evidence>
<evidence type="ECO:0000256" key="8">
    <source>
        <dbReference type="ARBA" id="ARBA00048870"/>
    </source>
</evidence>
<reference evidence="11" key="1">
    <citation type="submission" date="2019-07" db="EMBL/GenBank/DDBJ databases">
        <authorList>
            <person name="Dittberner H."/>
        </authorList>
    </citation>
    <scope>NUCLEOTIDE SEQUENCE [LARGE SCALE GENOMIC DNA]</scope>
</reference>
<accession>A0A565C1Y5</accession>
<evidence type="ECO:0000256" key="3">
    <source>
        <dbReference type="ARBA" id="ARBA00023241"/>
    </source>
</evidence>
<dbReference type="EC" id="1.1.1.234" evidence="5"/>
<evidence type="ECO:0000256" key="6">
    <source>
        <dbReference type="ARBA" id="ARBA00039057"/>
    </source>
</evidence>
<evidence type="ECO:0000313" key="12">
    <source>
        <dbReference type="Proteomes" id="UP000489600"/>
    </source>
</evidence>
<evidence type="ECO:0000256" key="4">
    <source>
        <dbReference type="ARBA" id="ARBA00023445"/>
    </source>
</evidence>
<dbReference type="FunFam" id="3.40.50.720:FF:000085">
    <property type="entry name" value="Dihydroflavonol reductase"/>
    <property type="match status" value="1"/>
</dbReference>
<dbReference type="CDD" id="cd08958">
    <property type="entry name" value="FR_SDR_e"/>
    <property type="match status" value="1"/>
</dbReference>
<evidence type="ECO:0000256" key="7">
    <source>
        <dbReference type="ARBA" id="ARBA00042087"/>
    </source>
</evidence>
<dbReference type="PANTHER" id="PTHR10366">
    <property type="entry name" value="NAD DEPENDENT EPIMERASE/DEHYDRATASE"/>
    <property type="match status" value="1"/>
</dbReference>
<evidence type="ECO:0000313" key="11">
    <source>
        <dbReference type="EMBL" id="VVB07597.1"/>
    </source>
</evidence>
<comment type="catalytic activity">
    <reaction evidence="9">
        <text>a (2R,3S,4S)-leucoanthocyanidin + NADP(+) = a (2R,3R)-dihydroflavonol + NADPH + H(+)</text>
        <dbReference type="Rhea" id="RHEA:54444"/>
        <dbReference type="ChEBI" id="CHEBI:15378"/>
        <dbReference type="ChEBI" id="CHEBI:57783"/>
        <dbReference type="ChEBI" id="CHEBI:58349"/>
        <dbReference type="ChEBI" id="CHEBI:138176"/>
        <dbReference type="ChEBI" id="CHEBI:138188"/>
        <dbReference type="EC" id="1.1.1.219"/>
    </reaction>
</comment>
<evidence type="ECO:0000259" key="10">
    <source>
        <dbReference type="Pfam" id="PF01370"/>
    </source>
</evidence>
<keyword evidence="12" id="KW-1185">Reference proteome</keyword>
<feature type="domain" description="NAD-dependent epimerase/dehydratase" evidence="10">
    <location>
        <begin position="8"/>
        <end position="219"/>
    </location>
</feature>
<proteinExistence type="inferred from homology"/>
<dbReference type="EC" id="1.1.1.219" evidence="6"/>
<evidence type="ECO:0000256" key="9">
    <source>
        <dbReference type="ARBA" id="ARBA00049132"/>
    </source>
</evidence>
<organism evidence="11 12">
    <name type="scientific">Arabis nemorensis</name>
    <dbReference type="NCBI Taxonomy" id="586526"/>
    <lineage>
        <taxon>Eukaryota</taxon>
        <taxon>Viridiplantae</taxon>
        <taxon>Streptophyta</taxon>
        <taxon>Embryophyta</taxon>
        <taxon>Tracheophyta</taxon>
        <taxon>Spermatophyta</taxon>
        <taxon>Magnoliopsida</taxon>
        <taxon>eudicotyledons</taxon>
        <taxon>Gunneridae</taxon>
        <taxon>Pentapetalae</taxon>
        <taxon>rosids</taxon>
        <taxon>malvids</taxon>
        <taxon>Brassicales</taxon>
        <taxon>Brassicaceae</taxon>
        <taxon>Arabideae</taxon>
        <taxon>Arabis</taxon>
    </lineage>
</organism>
<comment type="similarity">
    <text evidence="4">Belongs to the NAD(P)-dependent epimerase/dehydratase family. Dihydroflavonol-4-reductase subfamily.</text>
</comment>
<dbReference type="GO" id="GO:0047890">
    <property type="term" value="F:flavanone 4-reductase activity"/>
    <property type="evidence" value="ECO:0007669"/>
    <property type="project" value="UniProtKB-EC"/>
</dbReference>
<keyword evidence="1" id="KW-0521">NADP</keyword>
<dbReference type="PANTHER" id="PTHR10366:SF564">
    <property type="entry name" value="STEROL-4-ALPHA-CARBOXYLATE 3-DEHYDROGENASE, DECARBOXYLATING"/>
    <property type="match status" value="1"/>
</dbReference>
<comment type="catalytic activity">
    <reaction evidence="8">
        <text>(2S)-flavan-4-ol + NADP(+) = (2S)-flavanone + NADPH + H(+)</text>
        <dbReference type="Rhea" id="RHEA:11228"/>
        <dbReference type="ChEBI" id="CHEBI:15378"/>
        <dbReference type="ChEBI" id="CHEBI:15605"/>
        <dbReference type="ChEBI" id="CHEBI:15606"/>
        <dbReference type="ChEBI" id="CHEBI:57783"/>
        <dbReference type="ChEBI" id="CHEBI:58349"/>
        <dbReference type="EC" id="1.1.1.234"/>
    </reaction>
</comment>
<dbReference type="OrthoDB" id="2735536at2759"/>
<dbReference type="EMBL" id="CABITT030000006">
    <property type="protein sequence ID" value="VVB07597.1"/>
    <property type="molecule type" value="Genomic_DNA"/>
</dbReference>
<dbReference type="InterPro" id="IPR036291">
    <property type="entry name" value="NAD(P)-bd_dom_sf"/>
</dbReference>
<sequence>MVVQKETVCVTGASGFIGSWLVMRLLERGYVVRATVRDPGNLKKVQHLLDLPNAKTQLTLWKADLSDEGSYDDAINGCDGVFHVATPMDFESKDPENEVIKPTVNGILGIMKACAKAKTVRRIIFTSSAGTMYFLSKTLAEKAAWDYAKEQGIDFISIIPTLVIGPFITTSMPPSLITALSPITRNEAHYSIIRQGQYVHLDDLCNAHIFLYEQALAKGRYVCSSHDATILAISKFFRKKYPEYNVPSTFEGVDENLKGIVFSSKKLTDMGFSFKYTLEEMLVESIETCREKGFLPVSLPSDENKFATSEDIVELKTGAGLTDGMMLCKKTEPGVAGEKTDTCLPAQQMCA</sequence>
<dbReference type="GO" id="GO:0009718">
    <property type="term" value="P:anthocyanin-containing compound biosynthetic process"/>
    <property type="evidence" value="ECO:0007669"/>
    <property type="project" value="TreeGrafter"/>
</dbReference>
<evidence type="ECO:0000256" key="2">
    <source>
        <dbReference type="ARBA" id="ARBA00023002"/>
    </source>
</evidence>
<evidence type="ECO:0000256" key="5">
    <source>
        <dbReference type="ARBA" id="ARBA00039055"/>
    </source>
</evidence>
<keyword evidence="3" id="KW-0284">Flavonoid biosynthesis</keyword>
<dbReference type="InterPro" id="IPR050425">
    <property type="entry name" value="NAD(P)_dehydrat-like"/>
</dbReference>
<dbReference type="InterPro" id="IPR001509">
    <property type="entry name" value="Epimerase_deHydtase"/>
</dbReference>
<dbReference type="Proteomes" id="UP000489600">
    <property type="component" value="Unassembled WGS sequence"/>
</dbReference>